<dbReference type="EMBL" id="VXPY01000013">
    <property type="protein sequence ID" value="MYD89117.1"/>
    <property type="molecule type" value="Genomic_DNA"/>
</dbReference>
<gene>
    <name evidence="1" type="ORF">F4Y08_02090</name>
</gene>
<dbReference type="AlphaFoldDB" id="A0A6B1DP93"/>
<protein>
    <recommendedName>
        <fullName evidence="2">Family 43 glycosylhydrolase</fullName>
    </recommendedName>
</protein>
<comment type="caution">
    <text evidence="1">The sequence shown here is derived from an EMBL/GenBank/DDBJ whole genome shotgun (WGS) entry which is preliminary data.</text>
</comment>
<dbReference type="InterPro" id="IPR023296">
    <property type="entry name" value="Glyco_hydro_beta-prop_sf"/>
</dbReference>
<proteinExistence type="predicted"/>
<accession>A0A6B1DP93</accession>
<sequence length="310" mass="34941">MFTVERFSTNPLIHADCNPVLEGNVNGASVIEVPTWLSDRMGRYYMYFAHHQGKGIRLAYADRLDGPWQVYEQGTLQLAQTPCHHHIASPDVHVDAARRQILMYYHGPVLTEDQFADDPLYLRFPYLGGQRTLLATSRNGIDFVSGNSILGPSYYRVFPWRERRYAIAMPGILYRQNGDAWDSFEEGPHLFSEAHRHFAVQVGEDRLVVFFSKAGDCPERIQAAPLITEGPWTEWKAGPEFEVLEPETPYEGISQILEPSARGAVHGPARQLRDPCIFTAEGRNCLFYSVSGEMGIAGADLVLQERTHSG</sequence>
<evidence type="ECO:0000313" key="1">
    <source>
        <dbReference type="EMBL" id="MYD89117.1"/>
    </source>
</evidence>
<evidence type="ECO:0008006" key="2">
    <source>
        <dbReference type="Google" id="ProtNLM"/>
    </source>
</evidence>
<reference evidence="1" key="1">
    <citation type="submission" date="2019-09" db="EMBL/GenBank/DDBJ databases">
        <title>Characterisation of the sponge microbiome using genome-centric metagenomics.</title>
        <authorList>
            <person name="Engelberts J.P."/>
            <person name="Robbins S.J."/>
            <person name="De Goeij J.M."/>
            <person name="Aranda M."/>
            <person name="Bell S.C."/>
            <person name="Webster N.S."/>
        </authorList>
    </citation>
    <scope>NUCLEOTIDE SEQUENCE</scope>
    <source>
        <strain evidence="1">SB0662_bin_9</strain>
    </source>
</reference>
<dbReference type="SUPFAM" id="SSF75005">
    <property type="entry name" value="Arabinanase/levansucrase/invertase"/>
    <property type="match status" value="1"/>
</dbReference>
<name>A0A6B1DP93_9CHLR</name>
<organism evidence="1">
    <name type="scientific">Caldilineaceae bacterium SB0662_bin_9</name>
    <dbReference type="NCBI Taxonomy" id="2605258"/>
    <lineage>
        <taxon>Bacteria</taxon>
        <taxon>Bacillati</taxon>
        <taxon>Chloroflexota</taxon>
        <taxon>Caldilineae</taxon>
        <taxon>Caldilineales</taxon>
        <taxon>Caldilineaceae</taxon>
    </lineage>
</organism>
<dbReference type="Gene3D" id="2.115.10.20">
    <property type="entry name" value="Glycosyl hydrolase domain, family 43"/>
    <property type="match status" value="1"/>
</dbReference>